<feature type="domain" description="WRKY19-like zinc finger" evidence="1">
    <location>
        <begin position="55"/>
        <end position="79"/>
    </location>
</feature>
<reference evidence="2 3" key="1">
    <citation type="journal article" date="2020" name="Mol. Plant">
        <title>The Chromosome-Based Rubber Tree Genome Provides New Insights into Spurge Genome Evolution and Rubber Biosynthesis.</title>
        <authorList>
            <person name="Liu J."/>
            <person name="Shi C."/>
            <person name="Shi C.C."/>
            <person name="Li W."/>
            <person name="Zhang Q.J."/>
            <person name="Zhang Y."/>
            <person name="Li K."/>
            <person name="Lu H.F."/>
            <person name="Shi C."/>
            <person name="Zhu S.T."/>
            <person name="Xiao Z.Y."/>
            <person name="Nan H."/>
            <person name="Yue Y."/>
            <person name="Zhu X.G."/>
            <person name="Wu Y."/>
            <person name="Hong X.N."/>
            <person name="Fan G.Y."/>
            <person name="Tong Y."/>
            <person name="Zhang D."/>
            <person name="Mao C.L."/>
            <person name="Liu Y.L."/>
            <person name="Hao S.J."/>
            <person name="Liu W.Q."/>
            <person name="Lv M.Q."/>
            <person name="Zhang H.B."/>
            <person name="Liu Y."/>
            <person name="Hu-Tang G.R."/>
            <person name="Wang J.P."/>
            <person name="Wang J.H."/>
            <person name="Sun Y.H."/>
            <person name="Ni S.B."/>
            <person name="Chen W.B."/>
            <person name="Zhang X.C."/>
            <person name="Jiao Y.N."/>
            <person name="Eichler E.E."/>
            <person name="Li G.H."/>
            <person name="Liu X."/>
            <person name="Gao L.Z."/>
        </authorList>
    </citation>
    <scope>NUCLEOTIDE SEQUENCE [LARGE SCALE GENOMIC DNA]</scope>
    <source>
        <strain evidence="3">cv. GT1</strain>
        <tissue evidence="2">Leaf</tissue>
    </source>
</reference>
<dbReference type="AlphaFoldDB" id="A0A6A6L8X4"/>
<evidence type="ECO:0000259" key="1">
    <source>
        <dbReference type="Pfam" id="PF24906"/>
    </source>
</evidence>
<dbReference type="PANTHER" id="PTHR31827">
    <property type="entry name" value="EMB|CAB89363.1"/>
    <property type="match status" value="1"/>
</dbReference>
<dbReference type="InterPro" id="IPR056866">
    <property type="entry name" value="Znf_WRKY19"/>
</dbReference>
<dbReference type="Proteomes" id="UP000467840">
    <property type="component" value="Chromosome 1"/>
</dbReference>
<dbReference type="Pfam" id="PF24906">
    <property type="entry name" value="Zf_WRKY19"/>
    <property type="match status" value="1"/>
</dbReference>
<gene>
    <name evidence="2" type="ORF">GH714_004912</name>
</gene>
<dbReference type="EMBL" id="JAAGAX010000011">
    <property type="protein sequence ID" value="KAF2297902.1"/>
    <property type="molecule type" value="Genomic_DNA"/>
</dbReference>
<sequence length="200" mass="21496">MVVENAARLQDVPRALKEHTFCKGHGGGKRCAFQGGGVCTKSVQADQLRVAHGGGKRCAVPECTKSARGRTDFCVRHGGGKRCKFEGCDKSAQGSTDFWVRQVSVRSIVDWCRIRGFMVVSLWDPPSRNPKLASLKMKEVVIAEDMNVDIVKMGPNLVASASKTTNLKTFGVPNAHSPVGEPGCQQCQSSCQKAGCMVAV</sequence>
<comment type="caution">
    <text evidence="2">The sequence shown here is derived from an EMBL/GenBank/DDBJ whole genome shotgun (WGS) entry which is preliminary data.</text>
</comment>
<protein>
    <recommendedName>
        <fullName evidence="1">WRKY19-like zinc finger domain-containing protein</fullName>
    </recommendedName>
</protein>
<proteinExistence type="predicted"/>
<dbReference type="PANTHER" id="PTHR31827:SF1">
    <property type="entry name" value="EMB|CAB89363.1"/>
    <property type="match status" value="1"/>
</dbReference>
<evidence type="ECO:0000313" key="2">
    <source>
        <dbReference type="EMBL" id="KAF2297902.1"/>
    </source>
</evidence>
<evidence type="ECO:0000313" key="3">
    <source>
        <dbReference type="Proteomes" id="UP000467840"/>
    </source>
</evidence>
<organism evidence="2 3">
    <name type="scientific">Hevea brasiliensis</name>
    <name type="common">Para rubber tree</name>
    <name type="synonym">Siphonia brasiliensis</name>
    <dbReference type="NCBI Taxonomy" id="3981"/>
    <lineage>
        <taxon>Eukaryota</taxon>
        <taxon>Viridiplantae</taxon>
        <taxon>Streptophyta</taxon>
        <taxon>Embryophyta</taxon>
        <taxon>Tracheophyta</taxon>
        <taxon>Spermatophyta</taxon>
        <taxon>Magnoliopsida</taxon>
        <taxon>eudicotyledons</taxon>
        <taxon>Gunneridae</taxon>
        <taxon>Pentapetalae</taxon>
        <taxon>rosids</taxon>
        <taxon>fabids</taxon>
        <taxon>Malpighiales</taxon>
        <taxon>Euphorbiaceae</taxon>
        <taxon>Crotonoideae</taxon>
        <taxon>Micrandreae</taxon>
        <taxon>Hevea</taxon>
    </lineage>
</organism>
<keyword evidence="3" id="KW-1185">Reference proteome</keyword>
<name>A0A6A6L8X4_HEVBR</name>
<accession>A0A6A6L8X4</accession>